<feature type="transmembrane region" description="Helical" evidence="1">
    <location>
        <begin position="12"/>
        <end position="33"/>
    </location>
</feature>
<evidence type="ECO:0000256" key="1">
    <source>
        <dbReference type="SAM" id="Phobius"/>
    </source>
</evidence>
<keyword evidence="1" id="KW-0812">Transmembrane</keyword>
<proteinExistence type="predicted"/>
<protein>
    <submittedName>
        <fullName evidence="2">Uncharacterized protein</fullName>
    </submittedName>
</protein>
<dbReference type="AlphaFoldDB" id="A0A1S7LQY6"/>
<accession>A0A1S7LQY6</accession>
<name>A0A1S7LQY6_MAGMO</name>
<reference evidence="2" key="1">
    <citation type="submission" date="2015-04" db="EMBL/GenBank/DDBJ databases">
        <authorList>
            <person name="Syromyatnikov M.Y."/>
            <person name="Popov V.N."/>
        </authorList>
    </citation>
    <scope>NUCLEOTIDE SEQUENCE</scope>
    <source>
        <strain evidence="2">MO-1</strain>
    </source>
</reference>
<evidence type="ECO:0000313" key="2">
    <source>
        <dbReference type="EMBL" id="CRH08196.1"/>
    </source>
</evidence>
<dbReference type="EMBL" id="LO017727">
    <property type="protein sequence ID" value="CRH08196.1"/>
    <property type="molecule type" value="Genomic_DNA"/>
</dbReference>
<keyword evidence="1" id="KW-0472">Membrane</keyword>
<organism evidence="2">
    <name type="scientific">Magnetococcus massalia (strain MO-1)</name>
    <dbReference type="NCBI Taxonomy" id="451514"/>
    <lineage>
        <taxon>Bacteria</taxon>
        <taxon>Pseudomonadati</taxon>
        <taxon>Pseudomonadota</taxon>
        <taxon>Magnetococcia</taxon>
        <taxon>Magnetococcales</taxon>
        <taxon>Magnetococcaceae</taxon>
        <taxon>Magnetococcus</taxon>
    </lineage>
</organism>
<keyword evidence="1" id="KW-1133">Transmembrane helix</keyword>
<gene>
    <name evidence="2" type="ORF">MAGMO_4068</name>
</gene>
<sequence>MALLAGLYFYPSYTLTFLAGSFALLLMLYRYIWRSVIRLIDTKLDDLNERYKDGGKVETVDKKKCYPNKV</sequence>